<keyword evidence="4" id="KW-1185">Reference proteome</keyword>
<dbReference type="Gene3D" id="3.40.50.10540">
    <property type="entry name" value="Crotonobetainyl-coa:carnitine coa-transferase, domain 1"/>
    <property type="match status" value="1"/>
</dbReference>
<dbReference type="Pfam" id="PF02515">
    <property type="entry name" value="CoA_transf_3"/>
    <property type="match status" value="1"/>
</dbReference>
<organism evidence="3 4">
    <name type="scientific">Dactylonectria estremocensis</name>
    <dbReference type="NCBI Taxonomy" id="1079267"/>
    <lineage>
        <taxon>Eukaryota</taxon>
        <taxon>Fungi</taxon>
        <taxon>Dikarya</taxon>
        <taxon>Ascomycota</taxon>
        <taxon>Pezizomycotina</taxon>
        <taxon>Sordariomycetes</taxon>
        <taxon>Hypocreomycetidae</taxon>
        <taxon>Hypocreales</taxon>
        <taxon>Nectriaceae</taxon>
        <taxon>Dactylonectria</taxon>
    </lineage>
</organism>
<gene>
    <name evidence="3" type="ORF">B0J13DRAFT_445023</name>
</gene>
<dbReference type="InterPro" id="IPR044855">
    <property type="entry name" value="CoA-Trfase_III_dom3_sf"/>
</dbReference>
<evidence type="ECO:0000256" key="1">
    <source>
        <dbReference type="ARBA" id="ARBA00008383"/>
    </source>
</evidence>
<dbReference type="Gene3D" id="3.30.1540.10">
    <property type="entry name" value="formyl-coa transferase, domain 3"/>
    <property type="match status" value="1"/>
</dbReference>
<dbReference type="InterPro" id="IPR050483">
    <property type="entry name" value="CoA-transferase_III_domain"/>
</dbReference>
<dbReference type="GO" id="GO:0047369">
    <property type="term" value="F:succinate-hydroxymethylglutarate CoA-transferase activity"/>
    <property type="evidence" value="ECO:0007669"/>
    <property type="project" value="TreeGrafter"/>
</dbReference>
<proteinExistence type="inferred from homology"/>
<reference evidence="3" key="1">
    <citation type="journal article" date="2021" name="Nat. Commun.">
        <title>Genetic determinants of endophytism in the Arabidopsis root mycobiome.</title>
        <authorList>
            <person name="Mesny F."/>
            <person name="Miyauchi S."/>
            <person name="Thiergart T."/>
            <person name="Pickel B."/>
            <person name="Atanasova L."/>
            <person name="Karlsson M."/>
            <person name="Huettel B."/>
            <person name="Barry K.W."/>
            <person name="Haridas S."/>
            <person name="Chen C."/>
            <person name="Bauer D."/>
            <person name="Andreopoulos W."/>
            <person name="Pangilinan J."/>
            <person name="LaButti K."/>
            <person name="Riley R."/>
            <person name="Lipzen A."/>
            <person name="Clum A."/>
            <person name="Drula E."/>
            <person name="Henrissat B."/>
            <person name="Kohler A."/>
            <person name="Grigoriev I.V."/>
            <person name="Martin F.M."/>
            <person name="Hacquard S."/>
        </authorList>
    </citation>
    <scope>NUCLEOTIDE SEQUENCE</scope>
    <source>
        <strain evidence="3">MPI-CAGE-AT-0021</strain>
    </source>
</reference>
<dbReference type="Proteomes" id="UP000717696">
    <property type="component" value="Unassembled WGS sequence"/>
</dbReference>
<dbReference type="SUPFAM" id="SSF89796">
    <property type="entry name" value="CoA-transferase family III (CaiB/BaiF)"/>
    <property type="match status" value="1"/>
</dbReference>
<sequence>MKRPEQLARQLFSTATTTFTGKADGGPLEGLRVLDLSRVLAGPFCTQILADYGADVIKVEAIGKGDDTRHWMMKGEPATWKKEAGPMSNYFSSVNRNKRSITLDMKHPKGQEIILKLVKKADVLVENFKPGTMDRLGLGYEALRKHNSRLIYASISGYGTTGPFASRGGYDPIAGAEAGLIHVTGERNGAPVRPGIGVVDMATGLYLHGAILAALQARERRGIGQRVDASLFETQISMLTNVGLAWLNLGIEAERWGCQHPSIAPYDAFKTKDSYLVCGATNDAQYASLCKLLGLDDLIQDRRFSTNPKRVENRHLLGPIFNGAFGRKTTLEWLDLFSATDLPRAPINNMERTFAHPQALARGMVAQIKTTAAESGEISVIGPAVKFSETKPSFRAPPPRLGQDTEDVLIELGIGAAGTSKLRQQGAV</sequence>
<protein>
    <submittedName>
        <fullName evidence="3">CoA-transferase family III domain-containing protein</fullName>
    </submittedName>
</protein>
<evidence type="ECO:0000313" key="3">
    <source>
        <dbReference type="EMBL" id="KAH7142768.1"/>
    </source>
</evidence>
<name>A0A9P9J632_9HYPO</name>
<comment type="caution">
    <text evidence="3">The sequence shown here is derived from an EMBL/GenBank/DDBJ whole genome shotgun (WGS) entry which is preliminary data.</text>
</comment>
<dbReference type="GO" id="GO:0005739">
    <property type="term" value="C:mitochondrion"/>
    <property type="evidence" value="ECO:0007669"/>
    <property type="project" value="TreeGrafter"/>
</dbReference>
<comment type="similarity">
    <text evidence="1">Belongs to the CoA-transferase III family.</text>
</comment>
<evidence type="ECO:0000313" key="4">
    <source>
        <dbReference type="Proteomes" id="UP000717696"/>
    </source>
</evidence>
<evidence type="ECO:0000256" key="2">
    <source>
        <dbReference type="ARBA" id="ARBA00022679"/>
    </source>
</evidence>
<dbReference type="EMBL" id="JAGMUU010000011">
    <property type="protein sequence ID" value="KAH7142768.1"/>
    <property type="molecule type" value="Genomic_DNA"/>
</dbReference>
<dbReference type="AlphaFoldDB" id="A0A9P9J632"/>
<dbReference type="InterPro" id="IPR023606">
    <property type="entry name" value="CoA-Trfase_III_dom_1_sf"/>
</dbReference>
<dbReference type="OrthoDB" id="5863171at2759"/>
<keyword evidence="2" id="KW-0808">Transferase</keyword>
<dbReference type="PANTHER" id="PTHR48207:SF3">
    <property type="entry name" value="SUCCINATE--HYDROXYMETHYLGLUTARATE COA-TRANSFERASE"/>
    <property type="match status" value="1"/>
</dbReference>
<accession>A0A9P9J632</accession>
<dbReference type="InterPro" id="IPR003673">
    <property type="entry name" value="CoA-Trfase_fam_III"/>
</dbReference>
<dbReference type="PANTHER" id="PTHR48207">
    <property type="entry name" value="SUCCINATE--HYDROXYMETHYLGLUTARATE COA-TRANSFERASE"/>
    <property type="match status" value="1"/>
</dbReference>